<proteinExistence type="predicted"/>
<sequence length="63" mass="7215">MLLLAERKSWLLFGQQGNELTHEGAALRRGLLVHDRYSIGPSLWVREYAGMQPCRLNPSCFLD</sequence>
<reference evidence="1 2" key="2">
    <citation type="journal article" date="2012" name="J. Bacteriol.">
        <title>Complete genome sequences of six strains of the genus Methylobacterium.</title>
        <authorList>
            <person name="Marx C.J."/>
            <person name="Bringel F."/>
            <person name="Chistoserdova L."/>
            <person name="Moulin L."/>
            <person name="Farhan Ul Haque M."/>
            <person name="Fleischman D.E."/>
            <person name="Gruffaz C."/>
            <person name="Jourand P."/>
            <person name="Knief C."/>
            <person name="Lee M.C."/>
            <person name="Muller E.E."/>
            <person name="Nadalig T."/>
            <person name="Peyraud R."/>
            <person name="Roselli S."/>
            <person name="Russ L."/>
            <person name="Goodwin L.A."/>
            <person name="Ivanova N."/>
            <person name="Kyrpides N."/>
            <person name="Lajus A."/>
            <person name="Land M.L."/>
            <person name="Medigue C."/>
            <person name="Mikhailova N."/>
            <person name="Nolan M."/>
            <person name="Woyke T."/>
            <person name="Stolyar S."/>
            <person name="Vorholt J.A."/>
            <person name="Vuilleumier S."/>
        </authorList>
    </citation>
    <scope>NUCLEOTIDE SEQUENCE [LARGE SCALE GENOMIC DNA]</scope>
    <source>
        <strain evidence="2">CM4 / NCIMB 13688</strain>
    </source>
</reference>
<dbReference type="AlphaFoldDB" id="B7L1T2"/>
<reference evidence="2" key="1">
    <citation type="submission" date="2008-12" db="EMBL/GenBank/DDBJ databases">
        <title>Complete sequence of chromosome of Methylobacterium chloromethanicum CM4.</title>
        <authorList>
            <consortium name="US DOE Joint Genome Institute"/>
            <person name="Lucas S."/>
            <person name="Copeland A."/>
            <person name="Lapidus A."/>
            <person name="Glavina del Rio T."/>
            <person name="Dalin E."/>
            <person name="Tice H."/>
            <person name="Bruce D."/>
            <person name="Goodwin L."/>
            <person name="Pitluck S."/>
            <person name="Chertkov O."/>
            <person name="Brettin T."/>
            <person name="Detter J.C."/>
            <person name="Han C."/>
            <person name="Larimer F."/>
            <person name="Land M."/>
            <person name="Hauser L."/>
            <person name="Kyrpides N."/>
            <person name="Mikhailova N."/>
            <person name="Marx C."/>
            <person name="Richardson P."/>
        </authorList>
    </citation>
    <scope>NUCLEOTIDE SEQUENCE [LARGE SCALE GENOMIC DNA]</scope>
    <source>
        <strain evidence="2">CM4 / NCIMB 13688</strain>
    </source>
</reference>
<protein>
    <submittedName>
        <fullName evidence="1">Uncharacterized protein</fullName>
    </submittedName>
</protein>
<evidence type="ECO:0000313" key="2">
    <source>
        <dbReference type="Proteomes" id="UP000002385"/>
    </source>
</evidence>
<accession>B7L1T2</accession>
<organism evidence="1 2">
    <name type="scientific">Methylorubrum extorquens (strain CM4 / NCIMB 13688)</name>
    <name type="common">Methylobacterium extorquens</name>
    <dbReference type="NCBI Taxonomy" id="440085"/>
    <lineage>
        <taxon>Bacteria</taxon>
        <taxon>Pseudomonadati</taxon>
        <taxon>Pseudomonadota</taxon>
        <taxon>Alphaproteobacteria</taxon>
        <taxon>Hyphomicrobiales</taxon>
        <taxon>Methylobacteriaceae</taxon>
        <taxon>Methylorubrum</taxon>
    </lineage>
</organism>
<dbReference type="Proteomes" id="UP000002385">
    <property type="component" value="Chromosome"/>
</dbReference>
<dbReference type="KEGG" id="mch:Mchl_0545"/>
<dbReference type="EMBL" id="CP001298">
    <property type="protein sequence ID" value="ACK81476.1"/>
    <property type="molecule type" value="Genomic_DNA"/>
</dbReference>
<evidence type="ECO:0000313" key="1">
    <source>
        <dbReference type="EMBL" id="ACK81476.1"/>
    </source>
</evidence>
<gene>
    <name evidence="1" type="ordered locus">Mchl_0545</name>
</gene>
<dbReference type="HOGENOM" id="CLU_2880680_0_0_5"/>
<name>B7L1T2_METC4</name>